<dbReference type="Pfam" id="PF06054">
    <property type="entry name" value="CoiA_nuc"/>
    <property type="match status" value="1"/>
</dbReference>
<sequence length="332" mass="38880">MFYAKDGLGNWVRADEVIGATNSGPYFCPKCEQVLQFKAGTKRRPYFAHQISSVNQMSKGESSQHRLAKEDLYQNLSQSGYQVRMEVDLKKVDRRADLLIEDQAKLYSWEIQYALLSSSDSRAREEDHLQVGCQLIWLLGQDSPHYRYNKCVLDRLTNFMTYHQQLGWFVAYYQGAQLPLKLVALDLWGKPYRSYLIQPADYLHLLGDLGRNYQLGHPQRPLANPNIRVEAFIKRCLLSRNACDRKLLIFLYQHGTSLQSLPVKIFQWQRKLLFFKQDLWQVLTYLYVLGPKLPTRERHQAVLDQLDFRPHARANCGLYLDFISWLEGQGFY</sequence>
<feature type="domain" description="Competence protein CoiA-like N-terminal" evidence="2">
    <location>
        <begin position="21"/>
        <end position="52"/>
    </location>
</feature>
<dbReference type="KEGG" id="auh:AWM75_06365"/>
<accession>A0A0X8FLR1</accession>
<proteinExistence type="predicted"/>
<dbReference type="STRING" id="128944.AWM75_06365"/>
<dbReference type="Proteomes" id="UP000062260">
    <property type="component" value="Chromosome"/>
</dbReference>
<keyword evidence="4" id="KW-1185">Reference proteome</keyword>
<evidence type="ECO:0000313" key="3">
    <source>
        <dbReference type="EMBL" id="AMB99629.1"/>
    </source>
</evidence>
<evidence type="ECO:0000259" key="1">
    <source>
        <dbReference type="Pfam" id="PF06054"/>
    </source>
</evidence>
<dbReference type="InterPro" id="IPR010330">
    <property type="entry name" value="CoiA_nuc"/>
</dbReference>
<dbReference type="RefSeq" id="WP_067979755.1">
    <property type="nucleotide sequence ID" value="NZ_CP014163.1"/>
</dbReference>
<evidence type="ECO:0008006" key="5">
    <source>
        <dbReference type="Google" id="ProtNLM"/>
    </source>
</evidence>
<dbReference type="Pfam" id="PF25164">
    <property type="entry name" value="CoiA_N"/>
    <property type="match status" value="1"/>
</dbReference>
<reference evidence="4" key="2">
    <citation type="submission" date="2016-01" db="EMBL/GenBank/DDBJ databases">
        <title>Six Aerococcus type strain genome sequencing and assembly using PacBio and Illumina Hiseq.</title>
        <authorList>
            <person name="Carkaci D."/>
            <person name="Dargis R."/>
            <person name="Nielsen X.C."/>
            <person name="Skovgaard O."/>
            <person name="Fuursted K."/>
            <person name="Christensen J.J."/>
        </authorList>
    </citation>
    <scope>NUCLEOTIDE SEQUENCE [LARGE SCALE GENOMIC DNA]</scope>
    <source>
        <strain evidence="4">CCUG42038B</strain>
    </source>
</reference>
<protein>
    <recommendedName>
        <fullName evidence="5">Competence protein CoiA</fullName>
    </recommendedName>
</protein>
<organism evidence="3 4">
    <name type="scientific">Aerococcus urinaehominis</name>
    <dbReference type="NCBI Taxonomy" id="128944"/>
    <lineage>
        <taxon>Bacteria</taxon>
        <taxon>Bacillati</taxon>
        <taxon>Bacillota</taxon>
        <taxon>Bacilli</taxon>
        <taxon>Lactobacillales</taxon>
        <taxon>Aerococcaceae</taxon>
        <taxon>Aerococcus</taxon>
    </lineage>
</organism>
<gene>
    <name evidence="3" type="ORF">AWM75_06365</name>
</gene>
<evidence type="ECO:0000313" key="4">
    <source>
        <dbReference type="Proteomes" id="UP000062260"/>
    </source>
</evidence>
<name>A0A0X8FLR1_9LACT</name>
<dbReference type="OrthoDB" id="3784230at2"/>
<dbReference type="EMBL" id="CP014163">
    <property type="protein sequence ID" value="AMB99629.1"/>
    <property type="molecule type" value="Genomic_DNA"/>
</dbReference>
<dbReference type="InterPro" id="IPR057253">
    <property type="entry name" value="CoiA-like_N"/>
</dbReference>
<feature type="domain" description="Competence protein CoiA nuclease-like" evidence="1">
    <location>
        <begin position="61"/>
        <end position="175"/>
    </location>
</feature>
<evidence type="ECO:0000259" key="2">
    <source>
        <dbReference type="Pfam" id="PF25164"/>
    </source>
</evidence>
<reference evidence="3 4" key="1">
    <citation type="journal article" date="2016" name="Genome Announc.">
        <title>Complete Genome Sequences of Aerococcus christensenii CCUG 28831T, Aerococcus sanguinicola CCUG 43001T, Aerococcus urinae CCUG 36881T, Aerococcus urinaeequi CCUG 28094T, Aerococcus urinaehominis CCUG 42038 BT, and Aerococcus viridans CCUG 4311T.</title>
        <authorList>
            <person name="Carkaci D."/>
            <person name="Dargis R."/>
            <person name="Nielsen X.C."/>
            <person name="Skovgaard O."/>
            <person name="Fuursted K."/>
            <person name="Christensen J.J."/>
        </authorList>
    </citation>
    <scope>NUCLEOTIDE SEQUENCE [LARGE SCALE GENOMIC DNA]</scope>
    <source>
        <strain evidence="3 4">CCUG42038B</strain>
    </source>
</reference>
<dbReference type="AlphaFoldDB" id="A0A0X8FLR1"/>